<dbReference type="AlphaFoldDB" id="A0A2K9P529"/>
<sequence length="292" mass="33877">MIENTEFYLEYLPINFSVIAQDKSILPPYLGSTLRGAIGHVLRNDTEACHYLYDNRRLDKKRKEVLNPYIIVPPMIGKKLFYKNDILNFDIMFLGDGAKYAKNVIDALSSQGGLRLGVRRNKFIFDKAVHKTDQRVIWQDRTFYQAAIRKIPLVYKTLDNVESVTIKFLTPLRRRRNNELLKDVDFSSIIRNITYRIESLTGRYGGWVDTEKMEHIQKLSSKIITTKKDIELVNMERYSNRTNEKMDFGGLMGSMSFHGDLSLFVPWLYAAQILHIGGNTTFGMGRIEVEFI</sequence>
<dbReference type="InterPro" id="IPR019267">
    <property type="entry name" value="CRISPR-assoc_Cas6_C"/>
</dbReference>
<keyword evidence="3" id="KW-1185">Reference proteome</keyword>
<dbReference type="Gene3D" id="3.30.70.1900">
    <property type="match status" value="1"/>
</dbReference>
<evidence type="ECO:0000259" key="1">
    <source>
        <dbReference type="Pfam" id="PF10040"/>
    </source>
</evidence>
<dbReference type="Proteomes" id="UP000235589">
    <property type="component" value="Chromosome"/>
</dbReference>
<dbReference type="GeneID" id="98063586"/>
<name>A0A2K9P529_9FIRM</name>
<gene>
    <name evidence="2" type="ORF">B9O19_02214</name>
</gene>
<organism evidence="2 3">
    <name type="scientific">Monoglobus pectinilyticus</name>
    <dbReference type="NCBI Taxonomy" id="1981510"/>
    <lineage>
        <taxon>Bacteria</taxon>
        <taxon>Bacillati</taxon>
        <taxon>Bacillota</taxon>
        <taxon>Clostridia</taxon>
        <taxon>Monoglobales</taxon>
        <taxon>Monoglobaceae</taxon>
        <taxon>Monoglobus</taxon>
    </lineage>
</organism>
<feature type="domain" description="CRISPR-associated protein Cas6 C-terminal" evidence="1">
    <location>
        <begin position="166"/>
        <end position="287"/>
    </location>
</feature>
<accession>A0A2K9P529</accession>
<dbReference type="KEGG" id="mpec:B9O19_02214"/>
<dbReference type="Pfam" id="PF10040">
    <property type="entry name" value="CRISPR_Cas6"/>
    <property type="match status" value="1"/>
</dbReference>
<evidence type="ECO:0000313" key="3">
    <source>
        <dbReference type="Proteomes" id="UP000235589"/>
    </source>
</evidence>
<dbReference type="EMBL" id="CP020991">
    <property type="protein sequence ID" value="AUO20356.1"/>
    <property type="molecule type" value="Genomic_DNA"/>
</dbReference>
<dbReference type="OrthoDB" id="9787241at2"/>
<dbReference type="RefSeq" id="WP_102366482.1">
    <property type="nucleotide sequence ID" value="NZ_CP020991.1"/>
</dbReference>
<evidence type="ECO:0000313" key="2">
    <source>
        <dbReference type="EMBL" id="AUO20356.1"/>
    </source>
</evidence>
<reference evidence="2 3" key="1">
    <citation type="submission" date="2017-04" db="EMBL/GenBank/DDBJ databases">
        <title>Monoglobus pectinilyticus 14 draft genome.</title>
        <authorList>
            <person name="Kim C."/>
            <person name="Rosendale D.I."/>
            <person name="Kelly W.J."/>
            <person name="Tannock G.W."/>
            <person name="Patchett M.L."/>
            <person name="Jordens J.Z."/>
        </authorList>
    </citation>
    <scope>NUCLEOTIDE SEQUENCE [LARGE SCALE GENOMIC DNA]</scope>
    <source>
        <strain evidence="2 3">14</strain>
    </source>
</reference>
<proteinExistence type="predicted"/>
<protein>
    <submittedName>
        <fullName evidence="2">CRISPR repeat RNA endoribonuclease Cas6</fullName>
    </submittedName>
</protein>